<dbReference type="SUPFAM" id="SSF55729">
    <property type="entry name" value="Acyl-CoA N-acyltransferases (Nat)"/>
    <property type="match status" value="1"/>
</dbReference>
<organism evidence="5 6">
    <name type="scientific">Nocardioides eburneiflavus</name>
    <dbReference type="NCBI Taxonomy" id="2518372"/>
    <lineage>
        <taxon>Bacteria</taxon>
        <taxon>Bacillati</taxon>
        <taxon>Actinomycetota</taxon>
        <taxon>Actinomycetes</taxon>
        <taxon>Propionibacteriales</taxon>
        <taxon>Nocardioidaceae</taxon>
        <taxon>Nocardioides</taxon>
    </lineage>
</organism>
<keyword evidence="2" id="KW-0012">Acyltransferase</keyword>
<feature type="region of interest" description="Disordered" evidence="3">
    <location>
        <begin position="1"/>
        <end position="52"/>
    </location>
</feature>
<evidence type="ECO:0000259" key="4">
    <source>
        <dbReference type="PROSITE" id="PS51186"/>
    </source>
</evidence>
<proteinExistence type="predicted"/>
<gene>
    <name evidence="5" type="ORF">EXE59_01365</name>
</gene>
<comment type="caution">
    <text evidence="5">The sequence shown here is derived from an EMBL/GenBank/DDBJ whole genome shotgun (WGS) entry which is preliminary data.</text>
</comment>
<evidence type="ECO:0000256" key="1">
    <source>
        <dbReference type="ARBA" id="ARBA00022679"/>
    </source>
</evidence>
<accession>A0A4Z1CLY1</accession>
<dbReference type="OrthoDB" id="9799092at2"/>
<dbReference type="InterPro" id="IPR016181">
    <property type="entry name" value="Acyl_CoA_acyltransferase"/>
</dbReference>
<dbReference type="AlphaFoldDB" id="A0A4Z1CLY1"/>
<dbReference type="PROSITE" id="PS51186">
    <property type="entry name" value="GNAT"/>
    <property type="match status" value="1"/>
</dbReference>
<dbReference type="InterPro" id="IPR050832">
    <property type="entry name" value="Bact_Acetyltransf"/>
</dbReference>
<dbReference type="PANTHER" id="PTHR43877">
    <property type="entry name" value="AMINOALKYLPHOSPHONATE N-ACETYLTRANSFERASE-RELATED-RELATED"/>
    <property type="match status" value="1"/>
</dbReference>
<keyword evidence="6" id="KW-1185">Reference proteome</keyword>
<protein>
    <submittedName>
        <fullName evidence="5">GNAT family N-acetyltransferase</fullName>
    </submittedName>
</protein>
<evidence type="ECO:0000256" key="3">
    <source>
        <dbReference type="SAM" id="MobiDB-lite"/>
    </source>
</evidence>
<dbReference type="InterPro" id="IPR000182">
    <property type="entry name" value="GNAT_dom"/>
</dbReference>
<dbReference type="PANTHER" id="PTHR43877:SF2">
    <property type="entry name" value="AMINOALKYLPHOSPHONATE N-ACETYLTRANSFERASE-RELATED"/>
    <property type="match status" value="1"/>
</dbReference>
<dbReference type="Pfam" id="PF00583">
    <property type="entry name" value="Acetyltransf_1"/>
    <property type="match status" value="1"/>
</dbReference>
<dbReference type="Gene3D" id="3.40.630.30">
    <property type="match status" value="1"/>
</dbReference>
<evidence type="ECO:0000256" key="2">
    <source>
        <dbReference type="ARBA" id="ARBA00023315"/>
    </source>
</evidence>
<dbReference type="Proteomes" id="UP000297496">
    <property type="component" value="Unassembled WGS sequence"/>
</dbReference>
<feature type="domain" description="N-acetyltransferase" evidence="4">
    <location>
        <begin position="214"/>
        <end position="380"/>
    </location>
</feature>
<name>A0A4Z1CLY1_9ACTN</name>
<reference evidence="5 6" key="1">
    <citation type="submission" date="2019-04" db="EMBL/GenBank/DDBJ databases">
        <title>Three New Species of Nocardioides, Nocardioides euryhalodurans sp. nov., Nocardioides seonyuensis sp. nov. and Nocardioides eburneoflavus sp. nov. Isolated from Soil.</title>
        <authorList>
            <person name="Roh S.G."/>
            <person name="Lee C."/>
            <person name="Kim M.-K."/>
            <person name="Kim S.B."/>
        </authorList>
    </citation>
    <scope>NUCLEOTIDE SEQUENCE [LARGE SCALE GENOMIC DNA]</scope>
    <source>
        <strain evidence="5 6">MMS17-SY213</strain>
    </source>
</reference>
<dbReference type="EMBL" id="SRRO01000001">
    <property type="protein sequence ID" value="TGN62749.1"/>
    <property type="molecule type" value="Genomic_DNA"/>
</dbReference>
<dbReference type="GO" id="GO:0016747">
    <property type="term" value="F:acyltransferase activity, transferring groups other than amino-acyl groups"/>
    <property type="evidence" value="ECO:0007669"/>
    <property type="project" value="InterPro"/>
</dbReference>
<evidence type="ECO:0000313" key="6">
    <source>
        <dbReference type="Proteomes" id="UP000297496"/>
    </source>
</evidence>
<dbReference type="CDD" id="cd04301">
    <property type="entry name" value="NAT_SF"/>
    <property type="match status" value="1"/>
</dbReference>
<sequence>MWVTHRPRGRTEEWSPVIPEDNRFESDPSDALPEDPGLPAGWSADSPDGDDPATVARLTELLRGHERAGRGWAGSGEDEVLVEVSERGLAMRENLVVRDPDGRIQAWGSVHDRAEGRMLFVHIVDREIDERLADRCSDVLFEWAEAQAKAVGAARGLAEQQIDTGAFAEDERQHGWLEDAGFTRVRTWWQMSRSVEAAEAELVPDPARWERKGVVFRLVERQGGPDSGGMPDEADLRAVHDVLEGAFTDHFNSAEETFHEFIHRLREDPGHRWDHWWLAEITDGDEVEPAGALVGTVSESATGPDGSYVSYLGVLESARGRGVATGLLRTIIADAASRGRDRVGLEVDADSPTGADGLYTSMGWGTKYVTESWHKDVAVG</sequence>
<keyword evidence="1 5" id="KW-0808">Transferase</keyword>
<evidence type="ECO:0000313" key="5">
    <source>
        <dbReference type="EMBL" id="TGN62749.1"/>
    </source>
</evidence>